<dbReference type="Gene3D" id="1.10.287.950">
    <property type="entry name" value="Methyl-accepting chemotaxis protein"/>
    <property type="match status" value="1"/>
</dbReference>
<evidence type="ECO:0000313" key="7">
    <source>
        <dbReference type="EMBL" id="NSL55484.1"/>
    </source>
</evidence>
<dbReference type="Proteomes" id="UP000778523">
    <property type="component" value="Unassembled WGS sequence"/>
</dbReference>
<dbReference type="SUPFAM" id="SSF58104">
    <property type="entry name" value="Methyl-accepting chemotaxis protein (MCP) signaling domain"/>
    <property type="match status" value="1"/>
</dbReference>
<dbReference type="InterPro" id="IPR004089">
    <property type="entry name" value="MCPsignal_dom"/>
</dbReference>
<dbReference type="PROSITE" id="PS50111">
    <property type="entry name" value="CHEMOTAXIS_TRANSDUC_2"/>
    <property type="match status" value="1"/>
</dbReference>
<evidence type="ECO:0000256" key="1">
    <source>
        <dbReference type="ARBA" id="ARBA00023224"/>
    </source>
</evidence>
<dbReference type="CDD" id="cd06225">
    <property type="entry name" value="HAMP"/>
    <property type="match status" value="1"/>
</dbReference>
<evidence type="ECO:0000259" key="6">
    <source>
        <dbReference type="PROSITE" id="PS50885"/>
    </source>
</evidence>
<dbReference type="PANTHER" id="PTHR32089">
    <property type="entry name" value="METHYL-ACCEPTING CHEMOTAXIS PROTEIN MCPB"/>
    <property type="match status" value="1"/>
</dbReference>
<comment type="similarity">
    <text evidence="2">Belongs to the methyl-accepting chemotaxis (MCP) protein family.</text>
</comment>
<evidence type="ECO:0000256" key="2">
    <source>
        <dbReference type="ARBA" id="ARBA00029447"/>
    </source>
</evidence>
<keyword evidence="4" id="KW-1133">Transmembrane helix</keyword>
<keyword evidence="4" id="KW-0812">Transmembrane</keyword>
<name>A0ABX2IFL8_9RHOO</name>
<dbReference type="Gene3D" id="3.30.450.290">
    <property type="match status" value="1"/>
</dbReference>
<keyword evidence="8" id="KW-1185">Reference proteome</keyword>
<protein>
    <submittedName>
        <fullName evidence="7">HAMP domain-containing protein</fullName>
    </submittedName>
</protein>
<dbReference type="InterPro" id="IPR004090">
    <property type="entry name" value="Chemotax_Me-accpt_rcpt"/>
</dbReference>
<gene>
    <name evidence="7" type="ORF">HJ583_010650</name>
</gene>
<dbReference type="PANTHER" id="PTHR32089:SF112">
    <property type="entry name" value="LYSOZYME-LIKE PROTEIN-RELATED"/>
    <property type="match status" value="1"/>
</dbReference>
<dbReference type="SMART" id="SM00304">
    <property type="entry name" value="HAMP"/>
    <property type="match status" value="1"/>
</dbReference>
<evidence type="ECO:0000256" key="4">
    <source>
        <dbReference type="SAM" id="Phobius"/>
    </source>
</evidence>
<dbReference type="InterPro" id="IPR003660">
    <property type="entry name" value="HAMP_dom"/>
</dbReference>
<dbReference type="Pfam" id="PF00672">
    <property type="entry name" value="HAMP"/>
    <property type="match status" value="1"/>
</dbReference>
<feature type="transmembrane region" description="Helical" evidence="4">
    <location>
        <begin position="190"/>
        <end position="209"/>
    </location>
</feature>
<sequence>MPDAPCANPSSPVWVRLVGCIGLMILFAWAVSIYWTHAEQQAMAQRQAEKFAESVHQMTMAALTAMMITGTVGERAAYLDQVANARDVSRLRVIRADAVARQFGPGTATPLKPDADEAAVLASAQPLYRHDPAAEELVAVLPAIAQPDYLGKNCLSCHALAKQGEVLGVVSMRISLKEAGHTANLFTAKLIGLALLLGIPVLGFVYYFVRRVVSLPLAAMTQGLNTIASGDADLRARLPVGREDEIGRAALAFNQLMETFQGLIRCTGEVAGKVSQASRDLASHASDLMDAAHAQNERSQEAANSVEQITTQVEVVSASADRVRQDSLASQTESRQGNQRVRTLVQDIRTVEHAVSQIASAADEFVTSTDAITHLSGEVKEIAEQTNMLALNAAIEAARAGEQGRGFAVVADEVRKLAEKSAHAAFQINKVAGGIAERSGTVRGSIRDGGARLASSVQALDQVAAALATASEGVDRVCSGLNEISAASHEQLAASQAINQVMDEIASSARNNDQSIADTLRETRTLEVLAGQLQGEIGRFRY</sequence>
<evidence type="ECO:0000313" key="8">
    <source>
        <dbReference type="Proteomes" id="UP000778523"/>
    </source>
</evidence>
<keyword evidence="4" id="KW-0472">Membrane</keyword>
<dbReference type="PRINTS" id="PR00260">
    <property type="entry name" value="CHEMTRNSDUCR"/>
</dbReference>
<feature type="domain" description="HAMP" evidence="6">
    <location>
        <begin position="211"/>
        <end position="265"/>
    </location>
</feature>
<feature type="domain" description="Methyl-accepting transducer" evidence="5">
    <location>
        <begin position="270"/>
        <end position="506"/>
    </location>
</feature>
<organism evidence="7 8">
    <name type="scientific">Uliginosibacterium aquaticum</name>
    <dbReference type="NCBI Taxonomy" id="2731212"/>
    <lineage>
        <taxon>Bacteria</taxon>
        <taxon>Pseudomonadati</taxon>
        <taxon>Pseudomonadota</taxon>
        <taxon>Betaproteobacteria</taxon>
        <taxon>Rhodocyclales</taxon>
        <taxon>Zoogloeaceae</taxon>
        <taxon>Uliginosibacterium</taxon>
    </lineage>
</organism>
<dbReference type="SMART" id="SM00283">
    <property type="entry name" value="MA"/>
    <property type="match status" value="1"/>
</dbReference>
<dbReference type="EMBL" id="JABCSC020000002">
    <property type="protein sequence ID" value="NSL55484.1"/>
    <property type="molecule type" value="Genomic_DNA"/>
</dbReference>
<comment type="caution">
    <text evidence="7">The sequence shown here is derived from an EMBL/GenBank/DDBJ whole genome shotgun (WGS) entry which is preliminary data.</text>
</comment>
<dbReference type="RefSeq" id="WP_170021879.1">
    <property type="nucleotide sequence ID" value="NZ_JABCSC020000002.1"/>
</dbReference>
<dbReference type="PROSITE" id="PS50885">
    <property type="entry name" value="HAMP"/>
    <property type="match status" value="1"/>
</dbReference>
<accession>A0ABX2IFL8</accession>
<dbReference type="Pfam" id="PF00015">
    <property type="entry name" value="MCPsignal"/>
    <property type="match status" value="1"/>
</dbReference>
<keyword evidence="1 3" id="KW-0807">Transducer</keyword>
<reference evidence="7 8" key="1">
    <citation type="submission" date="2020-06" db="EMBL/GenBank/DDBJ databases">
        <title>Draft genome of Uliginosibacterium sp. IMCC34675.</title>
        <authorList>
            <person name="Song J."/>
        </authorList>
    </citation>
    <scope>NUCLEOTIDE SEQUENCE [LARGE SCALE GENOMIC DNA]</scope>
    <source>
        <strain evidence="7 8">IMCC34675</strain>
    </source>
</reference>
<proteinExistence type="inferred from homology"/>
<feature type="transmembrane region" description="Helical" evidence="4">
    <location>
        <begin position="13"/>
        <end position="36"/>
    </location>
</feature>
<evidence type="ECO:0000256" key="3">
    <source>
        <dbReference type="PROSITE-ProRule" id="PRU00284"/>
    </source>
</evidence>
<evidence type="ECO:0000259" key="5">
    <source>
        <dbReference type="PROSITE" id="PS50111"/>
    </source>
</evidence>